<feature type="domain" description="Large ribosomal subunit protein uL2 RNA-binding" evidence="6">
    <location>
        <begin position="932"/>
        <end position="1019"/>
    </location>
</feature>
<evidence type="ECO:0000256" key="2">
    <source>
        <dbReference type="ARBA" id="ARBA00022980"/>
    </source>
</evidence>
<keyword evidence="3" id="KW-0687">Ribonucleoprotein</keyword>
<protein>
    <recommendedName>
        <fullName evidence="9">60S ribosomal protein L8</fullName>
    </recommendedName>
</protein>
<dbReference type="GO" id="GO:0003723">
    <property type="term" value="F:RNA binding"/>
    <property type="evidence" value="ECO:0007669"/>
    <property type="project" value="InterPro"/>
</dbReference>
<evidence type="ECO:0000256" key="4">
    <source>
        <dbReference type="SAM" id="MobiDB-lite"/>
    </source>
</evidence>
<dbReference type="GO" id="GO:0003735">
    <property type="term" value="F:structural constituent of ribosome"/>
    <property type="evidence" value="ECO:0007669"/>
    <property type="project" value="InterPro"/>
</dbReference>
<gene>
    <name evidence="7" type="ORF">NP233_g6163</name>
</gene>
<feature type="region of interest" description="Disordered" evidence="4">
    <location>
        <begin position="465"/>
        <end position="523"/>
    </location>
</feature>
<feature type="compositionally biased region" description="Low complexity" evidence="4">
    <location>
        <begin position="391"/>
        <end position="421"/>
    </location>
</feature>
<feature type="compositionally biased region" description="Acidic residues" evidence="4">
    <location>
        <begin position="851"/>
        <end position="868"/>
    </location>
</feature>
<dbReference type="FunFam" id="4.10.950.10:FF:000002">
    <property type="entry name" value="60S ribosomal protein L2"/>
    <property type="match status" value="1"/>
</dbReference>
<dbReference type="Pfam" id="PF00181">
    <property type="entry name" value="Ribosomal_L2_N"/>
    <property type="match status" value="1"/>
</dbReference>
<dbReference type="Pfam" id="PF03947">
    <property type="entry name" value="Ribosomal_L2_C"/>
    <property type="match status" value="1"/>
</dbReference>
<dbReference type="AlphaFoldDB" id="A0AAD5VRI5"/>
<proteinExistence type="inferred from homology"/>
<dbReference type="InterPro" id="IPR012340">
    <property type="entry name" value="NA-bd_OB-fold"/>
</dbReference>
<dbReference type="Gene3D" id="4.10.950.10">
    <property type="entry name" value="Ribosomal protein L2, domain 3"/>
    <property type="match status" value="1"/>
</dbReference>
<dbReference type="InterPro" id="IPR022666">
    <property type="entry name" value="Ribosomal_uL2_RNA-bd_dom"/>
</dbReference>
<dbReference type="FunFam" id="2.30.30.30:FF:000006">
    <property type="entry name" value="60S ribosomal protein L8"/>
    <property type="match status" value="1"/>
</dbReference>
<dbReference type="FunFam" id="2.40.50.140:FF:000020">
    <property type="entry name" value="60S ribosomal protein L2"/>
    <property type="match status" value="1"/>
</dbReference>
<feature type="compositionally biased region" description="Polar residues" evidence="4">
    <location>
        <begin position="431"/>
        <end position="440"/>
    </location>
</feature>
<dbReference type="PANTHER" id="PTHR13691">
    <property type="entry name" value="RIBOSOMAL PROTEIN L2"/>
    <property type="match status" value="1"/>
</dbReference>
<feature type="region of interest" description="Disordered" evidence="4">
    <location>
        <begin position="559"/>
        <end position="583"/>
    </location>
</feature>
<dbReference type="EMBL" id="JANIEX010000390">
    <property type="protein sequence ID" value="KAJ3567745.1"/>
    <property type="molecule type" value="Genomic_DNA"/>
</dbReference>
<dbReference type="Proteomes" id="UP001213000">
    <property type="component" value="Unassembled WGS sequence"/>
</dbReference>
<evidence type="ECO:0000256" key="3">
    <source>
        <dbReference type="ARBA" id="ARBA00023274"/>
    </source>
</evidence>
<feature type="compositionally biased region" description="Acidic residues" evidence="4">
    <location>
        <begin position="87"/>
        <end position="97"/>
    </location>
</feature>
<dbReference type="SMART" id="SM01383">
    <property type="entry name" value="Ribosomal_L2"/>
    <property type="match status" value="1"/>
</dbReference>
<evidence type="ECO:0000259" key="5">
    <source>
        <dbReference type="SMART" id="SM01382"/>
    </source>
</evidence>
<dbReference type="SUPFAM" id="SSF50249">
    <property type="entry name" value="Nucleic acid-binding proteins"/>
    <property type="match status" value="1"/>
</dbReference>
<dbReference type="NCBIfam" id="NF007180">
    <property type="entry name" value="PRK09612.1"/>
    <property type="match status" value="1"/>
</dbReference>
<dbReference type="InterPro" id="IPR002171">
    <property type="entry name" value="Ribosomal_uL2"/>
</dbReference>
<sequence>MPLSLLEISFLRGLKSECWQRRNADKNFKMAVWSREYVVPAFKKHFKVETDSQKDKQIYDWIRNSCQMSPSTGLDGLISDSSTSNDNDNDEDMDDDENKNPVSKRRQGFRAIAIANNKPAIKALIQANHPADAGPLSPAEYLTKWNAAVTELIASLPEETRAQYQSEALKNEIKQLDRPLIEEIYKQVLYFIRLFVSNVKEYNKHKKRFLKKYDTYVASEMVKLATCSLPEARKLPSIPRHISNVGGRYVLLPITIDDVSKNELRTTLTTYIELIWKQSNLGEEVPWEALEDAKAFSTVLVDHPCLALFQVLNPSKLDLEHMESLATELAKDPTLLTFKKEATLVPASSRTEHISVSAPSSLAASEVDLDNPVIPEYDRMAEQPPPMDQGPSFETTTPSSFTLQINTSQSSQTGVQQQSASRKSSGKMAANKTTGDLQIRGQTLPTIQPRFGSVLRVQENGVSVGVRDQGDTAGPRSNVFRNRDANKTGVSGGGLAAERPRRKTRVPPRVPETVVDPGQVPAEKVPAPERYDWRTFIQSPEGEVIIVDGLVGAENVNPNMSLKRKQPGTDLQAAPRKLKTKRSRIDQGLIASEAIPTSQPEIAAVANFDENLTHSFKGFIPKLKNHLLGRLQGRTFDADMHEDFSDADRNTIRIRNGTIFRHQTAHIHYTTYDVRRDYDTLNPRNRSFCMVASADTEIDQNAHPFWYAQVIGVFHAEVQHIGANSRDFSWKTMEFLWVRWLGFEPGYSSGRRLAKLPKIGFVPEGDEYSFSFLDPGQVIRGCHLIPAFSQGRTNDLLSFRGQTEARQNGETDDWANYYVNIFAGCDMYMRYIGLGIGHRDPNVAANPNLEQGEDGLEEERSDDDENLSEEQIPRIQRDEGEDSPDGIEDGEEEFYEYLEAIEAGDEIDEADEAGDLASDFDDNVVDYEFTMGRVIRAQRRSHAIFKAHTHHNKAPAQFRALDFAERNGYVRGIVKEIIHDAGRGAPLARVVFRDPYRYKLRKETFIATEGLHTGAFVYCGKKATLNVGNVLPVSQCPEGTIICNVEEKVGDRGALARTSGNYATIIGHSPDDNKTRIRLPSGAKKTVSGSARATVGIVAGGGRIDKPLLKAGRAFHKFKAKRYNWPRTRGVAMNPVDHPHGGGNHQHIGHASTVARSAVPGQKVGLIAARRTGLLRGTVKVKEV</sequence>
<comment type="similarity">
    <text evidence="1">Belongs to the universal ribosomal protein uL2 family.</text>
</comment>
<reference evidence="7" key="1">
    <citation type="submission" date="2022-07" db="EMBL/GenBank/DDBJ databases">
        <title>Genome Sequence of Leucocoprinus birnbaumii.</title>
        <authorList>
            <person name="Buettner E."/>
        </authorList>
    </citation>
    <scope>NUCLEOTIDE SEQUENCE</scope>
    <source>
        <strain evidence="7">VT141</strain>
    </source>
</reference>
<name>A0AAD5VRI5_9AGAR</name>
<accession>A0AAD5VRI5</accession>
<dbReference type="InterPro" id="IPR023672">
    <property type="entry name" value="Ribosomal_uL2_arc_euk"/>
</dbReference>
<keyword evidence="2" id="KW-0689">Ribosomal protein</keyword>
<evidence type="ECO:0000313" key="7">
    <source>
        <dbReference type="EMBL" id="KAJ3567745.1"/>
    </source>
</evidence>
<dbReference type="PANTHER" id="PTHR13691:SF16">
    <property type="entry name" value="LARGE RIBOSOMAL SUBUNIT PROTEIN UL2"/>
    <property type="match status" value="1"/>
</dbReference>
<evidence type="ECO:0000259" key="6">
    <source>
        <dbReference type="SMART" id="SM01383"/>
    </source>
</evidence>
<dbReference type="Gene3D" id="2.30.30.30">
    <property type="match status" value="1"/>
</dbReference>
<comment type="caution">
    <text evidence="7">The sequence shown here is derived from an EMBL/GenBank/DDBJ whole genome shotgun (WGS) entry which is preliminary data.</text>
</comment>
<feature type="compositionally biased region" description="Acidic residues" evidence="4">
    <location>
        <begin position="879"/>
        <end position="888"/>
    </location>
</feature>
<dbReference type="InterPro" id="IPR014722">
    <property type="entry name" value="Rib_uL2_dom2"/>
</dbReference>
<organism evidence="7 8">
    <name type="scientific">Leucocoprinus birnbaumii</name>
    <dbReference type="NCBI Taxonomy" id="56174"/>
    <lineage>
        <taxon>Eukaryota</taxon>
        <taxon>Fungi</taxon>
        <taxon>Dikarya</taxon>
        <taxon>Basidiomycota</taxon>
        <taxon>Agaricomycotina</taxon>
        <taxon>Agaricomycetes</taxon>
        <taxon>Agaricomycetidae</taxon>
        <taxon>Agaricales</taxon>
        <taxon>Agaricineae</taxon>
        <taxon>Agaricaceae</taxon>
        <taxon>Leucocoprinus</taxon>
    </lineage>
</organism>
<feature type="domain" description="Large ribosomal subunit protein uL2 C-terminal" evidence="5">
    <location>
        <begin position="1025"/>
        <end position="1160"/>
    </location>
</feature>
<dbReference type="SUPFAM" id="SSF50104">
    <property type="entry name" value="Translation proteins SH3-like domain"/>
    <property type="match status" value="1"/>
</dbReference>
<dbReference type="InterPro" id="IPR022669">
    <property type="entry name" value="Ribosomal_uL2_C"/>
</dbReference>
<dbReference type="Gene3D" id="2.40.50.140">
    <property type="entry name" value="Nucleic acid-binding proteins"/>
    <property type="match status" value="1"/>
</dbReference>
<dbReference type="InterPro" id="IPR008991">
    <property type="entry name" value="Translation_prot_SH3-like_sf"/>
</dbReference>
<dbReference type="InterPro" id="IPR022671">
    <property type="entry name" value="Ribosomal_uL2_CS"/>
</dbReference>
<dbReference type="GO" id="GO:0002181">
    <property type="term" value="P:cytoplasmic translation"/>
    <property type="evidence" value="ECO:0007669"/>
    <property type="project" value="TreeGrafter"/>
</dbReference>
<evidence type="ECO:0000313" key="8">
    <source>
        <dbReference type="Proteomes" id="UP001213000"/>
    </source>
</evidence>
<feature type="region of interest" description="Disordered" evidence="4">
    <location>
        <begin position="845"/>
        <end position="888"/>
    </location>
</feature>
<evidence type="ECO:0008006" key="9">
    <source>
        <dbReference type="Google" id="ProtNLM"/>
    </source>
</evidence>
<dbReference type="PROSITE" id="PS00467">
    <property type="entry name" value="RIBOSOMAL_L2"/>
    <property type="match status" value="1"/>
</dbReference>
<dbReference type="GO" id="GO:0022625">
    <property type="term" value="C:cytosolic large ribosomal subunit"/>
    <property type="evidence" value="ECO:0007669"/>
    <property type="project" value="UniProtKB-ARBA"/>
</dbReference>
<feature type="region of interest" description="Disordered" evidence="4">
    <location>
        <begin position="377"/>
        <end position="440"/>
    </location>
</feature>
<feature type="region of interest" description="Disordered" evidence="4">
    <location>
        <begin position="72"/>
        <end position="106"/>
    </location>
</feature>
<dbReference type="SMART" id="SM01382">
    <property type="entry name" value="Ribosomal_L2_C"/>
    <property type="match status" value="1"/>
</dbReference>
<dbReference type="InterPro" id="IPR014726">
    <property type="entry name" value="Ribosomal_uL2_dom3"/>
</dbReference>
<keyword evidence="8" id="KW-1185">Reference proteome</keyword>
<evidence type="ECO:0000256" key="1">
    <source>
        <dbReference type="ARBA" id="ARBA00005636"/>
    </source>
</evidence>